<evidence type="ECO:0000259" key="2">
    <source>
        <dbReference type="Pfam" id="PF07883"/>
    </source>
</evidence>
<organism evidence="3 4">
    <name type="scientific">Mycena chlorophos</name>
    <name type="common">Agaric fungus</name>
    <name type="synonym">Agaricus chlorophos</name>
    <dbReference type="NCBI Taxonomy" id="658473"/>
    <lineage>
        <taxon>Eukaryota</taxon>
        <taxon>Fungi</taxon>
        <taxon>Dikarya</taxon>
        <taxon>Basidiomycota</taxon>
        <taxon>Agaricomycotina</taxon>
        <taxon>Agaricomycetes</taxon>
        <taxon>Agaricomycetidae</taxon>
        <taxon>Agaricales</taxon>
        <taxon>Marasmiineae</taxon>
        <taxon>Mycenaceae</taxon>
        <taxon>Mycena</taxon>
    </lineage>
</organism>
<feature type="region of interest" description="Disordered" evidence="1">
    <location>
        <begin position="1"/>
        <end position="26"/>
    </location>
</feature>
<dbReference type="Proteomes" id="UP000613580">
    <property type="component" value="Unassembled WGS sequence"/>
</dbReference>
<evidence type="ECO:0000256" key="1">
    <source>
        <dbReference type="SAM" id="MobiDB-lite"/>
    </source>
</evidence>
<reference evidence="3" key="1">
    <citation type="submission" date="2020-05" db="EMBL/GenBank/DDBJ databases">
        <title>Mycena genomes resolve the evolution of fungal bioluminescence.</title>
        <authorList>
            <person name="Tsai I.J."/>
        </authorList>
    </citation>
    <scope>NUCLEOTIDE SEQUENCE</scope>
    <source>
        <strain evidence="3">110903Hualien_Pintung</strain>
    </source>
</reference>
<evidence type="ECO:0000313" key="3">
    <source>
        <dbReference type="EMBL" id="KAF7293843.1"/>
    </source>
</evidence>
<comment type="caution">
    <text evidence="3">The sequence shown here is derived from an EMBL/GenBank/DDBJ whole genome shotgun (WGS) entry which is preliminary data.</text>
</comment>
<dbReference type="OrthoDB" id="5840532at2759"/>
<dbReference type="CDD" id="cd02231">
    <property type="entry name" value="cupin_BLL6423-like"/>
    <property type="match status" value="1"/>
</dbReference>
<dbReference type="InterPro" id="IPR011051">
    <property type="entry name" value="RmlC_Cupin_sf"/>
</dbReference>
<evidence type="ECO:0000313" key="4">
    <source>
        <dbReference type="Proteomes" id="UP000613580"/>
    </source>
</evidence>
<dbReference type="InterPro" id="IPR013096">
    <property type="entry name" value="Cupin_2"/>
</dbReference>
<dbReference type="PANTHER" id="PTHR36156">
    <property type="entry name" value="SLR2101 PROTEIN"/>
    <property type="match status" value="1"/>
</dbReference>
<name>A0A8H6S7Q5_MYCCL</name>
<keyword evidence="4" id="KW-1185">Reference proteome</keyword>
<dbReference type="Gene3D" id="2.60.120.10">
    <property type="entry name" value="Jelly Rolls"/>
    <property type="match status" value="1"/>
</dbReference>
<accession>A0A8H6S7Q5</accession>
<dbReference type="InterPro" id="IPR014710">
    <property type="entry name" value="RmlC-like_jellyroll"/>
</dbReference>
<feature type="domain" description="Cupin type-2" evidence="2">
    <location>
        <begin position="93"/>
        <end position="159"/>
    </location>
</feature>
<dbReference type="SUPFAM" id="SSF51182">
    <property type="entry name" value="RmlC-like cupins"/>
    <property type="match status" value="1"/>
</dbReference>
<dbReference type="InterPro" id="IPR047142">
    <property type="entry name" value="OryJ/VirC-like"/>
</dbReference>
<protein>
    <submittedName>
        <fullName evidence="3">Cupin-2 domain-containing protein</fullName>
    </submittedName>
</protein>
<dbReference type="EMBL" id="JACAZE010000020">
    <property type="protein sequence ID" value="KAF7293843.1"/>
    <property type="molecule type" value="Genomic_DNA"/>
</dbReference>
<sequence>MSASSEHPSAPFGPVRRVVTGHSPTGDAMVLQDSSVAGRYYVPESKSPCYDLHYASTLPASNDAELKDGKWKDEIQDHPEVPPALNASSFRCWDFAPGDVTPAHRTQSLDYGIVMKGSVVLELDNGERTTLNEGDTVVQRGTMHTWRNETSEWCKMYFVMIGANPVEIGDMKLVEEFRAAK</sequence>
<dbReference type="AlphaFoldDB" id="A0A8H6S7Q5"/>
<gene>
    <name evidence="3" type="ORF">HMN09_01180200</name>
</gene>
<proteinExistence type="predicted"/>
<dbReference type="Pfam" id="PF07883">
    <property type="entry name" value="Cupin_2"/>
    <property type="match status" value="1"/>
</dbReference>
<dbReference type="PANTHER" id="PTHR36156:SF2">
    <property type="entry name" value="CUPIN TYPE-2 DOMAIN-CONTAINING PROTEIN"/>
    <property type="match status" value="1"/>
</dbReference>